<dbReference type="EMBL" id="RZGR01000014">
    <property type="protein sequence ID" value="RUQ88204.1"/>
    <property type="molecule type" value="Genomic_DNA"/>
</dbReference>
<keyword evidence="1" id="KW-1133">Transmembrane helix</keyword>
<accession>A0A433JJA8</accession>
<evidence type="ECO:0000313" key="3">
    <source>
        <dbReference type="Proteomes" id="UP000288012"/>
    </source>
</evidence>
<proteinExistence type="predicted"/>
<dbReference type="GO" id="GO:0006885">
    <property type="term" value="P:regulation of pH"/>
    <property type="evidence" value="ECO:0007669"/>
    <property type="project" value="InterPro"/>
</dbReference>
<dbReference type="GO" id="GO:0016020">
    <property type="term" value="C:membrane"/>
    <property type="evidence" value="ECO:0007669"/>
    <property type="project" value="InterPro"/>
</dbReference>
<dbReference type="GO" id="GO:0006814">
    <property type="term" value="P:sodium ion transport"/>
    <property type="evidence" value="ECO:0007669"/>
    <property type="project" value="InterPro"/>
</dbReference>
<keyword evidence="3" id="KW-1185">Reference proteome</keyword>
<protein>
    <submittedName>
        <fullName evidence="2">Uncharacterized protein</fullName>
    </submittedName>
</protein>
<keyword evidence="1" id="KW-0472">Membrane</keyword>
<dbReference type="RefSeq" id="WP_126954946.1">
    <property type="nucleotide sequence ID" value="NZ_RZGR01000014.1"/>
</dbReference>
<feature type="transmembrane region" description="Helical" evidence="1">
    <location>
        <begin position="22"/>
        <end position="40"/>
    </location>
</feature>
<reference evidence="2 3" key="1">
    <citation type="submission" date="2018-12" db="EMBL/GenBank/DDBJ databases">
        <title>Legionella sp,whole genome shotgun sequence.</title>
        <authorList>
            <person name="Wu H."/>
        </authorList>
    </citation>
    <scope>NUCLEOTIDE SEQUENCE [LARGE SCALE GENOMIC DNA]</scope>
    <source>
        <strain evidence="3">km714</strain>
    </source>
</reference>
<sequence length="47" mass="5428">MAIFIANLAFDHHFINTARLEIFSASIFCALAGILMLALYKRYFQIF</sequence>
<keyword evidence="1" id="KW-0812">Transmembrane</keyword>
<gene>
    <name evidence="2" type="ORF">EKM59_05890</name>
</gene>
<evidence type="ECO:0000256" key="1">
    <source>
        <dbReference type="SAM" id="Phobius"/>
    </source>
</evidence>
<organism evidence="2 3">
    <name type="scientific">Legionella septentrionalis</name>
    <dbReference type="NCBI Taxonomy" id="2498109"/>
    <lineage>
        <taxon>Bacteria</taxon>
        <taxon>Pseudomonadati</taxon>
        <taxon>Pseudomonadota</taxon>
        <taxon>Gammaproteobacteria</taxon>
        <taxon>Legionellales</taxon>
        <taxon>Legionellaceae</taxon>
        <taxon>Legionella</taxon>
    </lineage>
</organism>
<dbReference type="AlphaFoldDB" id="A0A433JJA8"/>
<evidence type="ECO:0000313" key="2">
    <source>
        <dbReference type="EMBL" id="RUQ88204.1"/>
    </source>
</evidence>
<comment type="caution">
    <text evidence="2">The sequence shown here is derived from an EMBL/GenBank/DDBJ whole genome shotgun (WGS) entry which is preliminary data.</text>
</comment>
<name>A0A433JJA8_9GAMM</name>
<dbReference type="Proteomes" id="UP000288012">
    <property type="component" value="Unassembled WGS sequence"/>
</dbReference>